<evidence type="ECO:0000256" key="1">
    <source>
        <dbReference type="SAM" id="MobiDB-lite"/>
    </source>
</evidence>
<protein>
    <submittedName>
        <fullName evidence="2">Uncharacterized protein</fullName>
    </submittedName>
</protein>
<gene>
    <name evidence="2" type="ORF">Nepgr_009763</name>
</gene>
<keyword evidence="3" id="KW-1185">Reference proteome</keyword>
<accession>A0AAD3SB39</accession>
<feature type="region of interest" description="Disordered" evidence="1">
    <location>
        <begin position="1"/>
        <end position="25"/>
    </location>
</feature>
<dbReference type="EMBL" id="BSYO01000007">
    <property type="protein sequence ID" value="GMH07923.1"/>
    <property type="molecule type" value="Genomic_DNA"/>
</dbReference>
<dbReference type="AlphaFoldDB" id="A0AAD3SB39"/>
<dbReference type="Proteomes" id="UP001279734">
    <property type="component" value="Unassembled WGS sequence"/>
</dbReference>
<reference evidence="2" key="1">
    <citation type="submission" date="2023-05" db="EMBL/GenBank/DDBJ databases">
        <title>Nepenthes gracilis genome sequencing.</title>
        <authorList>
            <person name="Fukushima K."/>
        </authorList>
    </citation>
    <scope>NUCLEOTIDE SEQUENCE</scope>
    <source>
        <strain evidence="2">SING2019-196</strain>
    </source>
</reference>
<comment type="caution">
    <text evidence="2">The sequence shown here is derived from an EMBL/GenBank/DDBJ whole genome shotgun (WGS) entry which is preliminary data.</text>
</comment>
<name>A0AAD3SB39_NEPGR</name>
<proteinExistence type="predicted"/>
<sequence>MTERERDRCGSPASLSNEQQRKSSLMPDEGGCFAFYVTNGLVLFSLADADLNVNDEIVRRRHLPKHVKHGSDDKDNQPKAVRRAAGIVAECSSLRNAKAGAENAAQLSVVLVENTIVILMLVEDHLRL</sequence>
<evidence type="ECO:0000313" key="3">
    <source>
        <dbReference type="Proteomes" id="UP001279734"/>
    </source>
</evidence>
<organism evidence="2 3">
    <name type="scientific">Nepenthes gracilis</name>
    <name type="common">Slender pitcher plant</name>
    <dbReference type="NCBI Taxonomy" id="150966"/>
    <lineage>
        <taxon>Eukaryota</taxon>
        <taxon>Viridiplantae</taxon>
        <taxon>Streptophyta</taxon>
        <taxon>Embryophyta</taxon>
        <taxon>Tracheophyta</taxon>
        <taxon>Spermatophyta</taxon>
        <taxon>Magnoliopsida</taxon>
        <taxon>eudicotyledons</taxon>
        <taxon>Gunneridae</taxon>
        <taxon>Pentapetalae</taxon>
        <taxon>Caryophyllales</taxon>
        <taxon>Nepenthaceae</taxon>
        <taxon>Nepenthes</taxon>
    </lineage>
</organism>
<evidence type="ECO:0000313" key="2">
    <source>
        <dbReference type="EMBL" id="GMH07923.1"/>
    </source>
</evidence>